<feature type="domain" description="Amidase" evidence="1">
    <location>
        <begin position="26"/>
        <end position="461"/>
    </location>
</feature>
<dbReference type="InterPro" id="IPR023631">
    <property type="entry name" value="Amidase_dom"/>
</dbReference>
<evidence type="ECO:0000259" key="1">
    <source>
        <dbReference type="Pfam" id="PF01425"/>
    </source>
</evidence>
<evidence type="ECO:0000313" key="3">
    <source>
        <dbReference type="Proteomes" id="UP000613840"/>
    </source>
</evidence>
<dbReference type="Pfam" id="PF01425">
    <property type="entry name" value="Amidase"/>
    <property type="match status" value="1"/>
</dbReference>
<name>A0A917W6S6_9ACTN</name>
<organism evidence="2 3">
    <name type="scientific">Microlunatus endophyticus</name>
    <dbReference type="NCBI Taxonomy" id="1716077"/>
    <lineage>
        <taxon>Bacteria</taxon>
        <taxon>Bacillati</taxon>
        <taxon>Actinomycetota</taxon>
        <taxon>Actinomycetes</taxon>
        <taxon>Propionibacteriales</taxon>
        <taxon>Propionibacteriaceae</taxon>
        <taxon>Microlunatus</taxon>
    </lineage>
</organism>
<reference evidence="2" key="1">
    <citation type="journal article" date="2014" name="Int. J. Syst. Evol. Microbiol.">
        <title>Complete genome sequence of Corynebacterium casei LMG S-19264T (=DSM 44701T), isolated from a smear-ripened cheese.</title>
        <authorList>
            <consortium name="US DOE Joint Genome Institute (JGI-PGF)"/>
            <person name="Walter F."/>
            <person name="Albersmeier A."/>
            <person name="Kalinowski J."/>
            <person name="Ruckert C."/>
        </authorList>
    </citation>
    <scope>NUCLEOTIDE SEQUENCE</scope>
    <source>
        <strain evidence="2">CGMCC 4.7306</strain>
    </source>
</reference>
<dbReference type="RefSeq" id="WP_188896187.1">
    <property type="nucleotide sequence ID" value="NZ_BMMZ01000007.1"/>
</dbReference>
<dbReference type="Proteomes" id="UP000613840">
    <property type="component" value="Unassembled WGS sequence"/>
</dbReference>
<keyword evidence="3" id="KW-1185">Reference proteome</keyword>
<dbReference type="InterPro" id="IPR036928">
    <property type="entry name" value="AS_sf"/>
</dbReference>
<dbReference type="SUPFAM" id="SSF75304">
    <property type="entry name" value="Amidase signature (AS) enzymes"/>
    <property type="match status" value="1"/>
</dbReference>
<sequence>MSEPYELTLSEAAMAIARGELSPVTLTESVLSRVEQVEPQLNAFACVTAEIAQTAAKQAEQEIAEGSYRGPLHGIPLGVKDLYETAGVPTTSSSKVRADYVPTSDSTVVARLLDAGMIMIGKTHTHEFALGGITPTTRNPWNTAHIPGGSSGGSGAAVASGEVMVGLGSDTGGSIRMPAALCGTVGLKPTYGLVSRRGVASLSWSLDHVGPLTRTVRDTALVMDAIAAYERADPASVDLTGSGGLPGYTAALDTGAAQDLTGITVGVPTELFFDDVDPEVEGAVRAAVATLGDLGARVVEVSIPMADLIPAAAQLIVRAEVASYHRSMLREKGDLYTEQVRLGIEAGNLVLAIDYVDALRVRTLVQRAWAEMITTTGVDVVAAPSTPFPAPPADLGEITWPSGSVEKHSRGVGRYASPANLLGLPGLSVPVGISGAQSVITAGLPIGMQLIGRPFDEATVLRVGHAYEQTRTPMLPVLHG</sequence>
<dbReference type="Gene3D" id="3.90.1300.10">
    <property type="entry name" value="Amidase signature (AS) domain"/>
    <property type="match status" value="1"/>
</dbReference>
<evidence type="ECO:0000313" key="2">
    <source>
        <dbReference type="EMBL" id="GGL69405.1"/>
    </source>
</evidence>
<reference evidence="2" key="2">
    <citation type="submission" date="2020-09" db="EMBL/GenBank/DDBJ databases">
        <authorList>
            <person name="Sun Q."/>
            <person name="Zhou Y."/>
        </authorList>
    </citation>
    <scope>NUCLEOTIDE SEQUENCE</scope>
    <source>
        <strain evidence="2">CGMCC 4.7306</strain>
    </source>
</reference>
<dbReference type="PANTHER" id="PTHR11895">
    <property type="entry name" value="TRANSAMIDASE"/>
    <property type="match status" value="1"/>
</dbReference>
<dbReference type="EMBL" id="BMMZ01000007">
    <property type="protein sequence ID" value="GGL69405.1"/>
    <property type="molecule type" value="Genomic_DNA"/>
</dbReference>
<dbReference type="PANTHER" id="PTHR11895:SF176">
    <property type="entry name" value="AMIDASE AMID-RELATED"/>
    <property type="match status" value="1"/>
</dbReference>
<protein>
    <submittedName>
        <fullName evidence="2">Amidase</fullName>
    </submittedName>
</protein>
<comment type="caution">
    <text evidence="2">The sequence shown here is derived from an EMBL/GenBank/DDBJ whole genome shotgun (WGS) entry which is preliminary data.</text>
</comment>
<dbReference type="InterPro" id="IPR000120">
    <property type="entry name" value="Amidase"/>
</dbReference>
<dbReference type="GO" id="GO:0003824">
    <property type="term" value="F:catalytic activity"/>
    <property type="evidence" value="ECO:0007669"/>
    <property type="project" value="InterPro"/>
</dbReference>
<dbReference type="InterPro" id="IPR020556">
    <property type="entry name" value="Amidase_CS"/>
</dbReference>
<gene>
    <name evidence="2" type="ORF">GCM10011575_30020</name>
</gene>
<dbReference type="AlphaFoldDB" id="A0A917W6S6"/>
<proteinExistence type="predicted"/>
<accession>A0A917W6S6</accession>
<dbReference type="PROSITE" id="PS00571">
    <property type="entry name" value="AMIDASES"/>
    <property type="match status" value="1"/>
</dbReference>